<dbReference type="PANTHER" id="PTHR30115">
    <property type="entry name" value="NITROGEN REGULATORY PROTEIN P-II"/>
    <property type="match status" value="1"/>
</dbReference>
<dbReference type="Gene3D" id="3.30.70.120">
    <property type="match status" value="1"/>
</dbReference>
<evidence type="ECO:0000313" key="1">
    <source>
        <dbReference type="EMBL" id="MEJ8850214.1"/>
    </source>
</evidence>
<dbReference type="PRINTS" id="PR00340">
    <property type="entry name" value="PIIGLNB"/>
</dbReference>
<dbReference type="PROSITE" id="PS51343">
    <property type="entry name" value="PII_GLNB_DOM"/>
    <property type="match status" value="1"/>
</dbReference>
<sequence length="113" mass="12156">MKQITAVIRPHRLDAVEAALHGLAHLPGFTVFPAFGHPRGHGHQHRYADDEWKPDGHQQLVLLVMCADADAQGVVDAIATVARTGQPGDGIVGVTELVDVVRIRTGERADEAL</sequence>
<evidence type="ECO:0000313" key="2">
    <source>
        <dbReference type="Proteomes" id="UP001385892"/>
    </source>
</evidence>
<comment type="caution">
    <text evidence="1">The sequence shown here is derived from an EMBL/GenBank/DDBJ whole genome shotgun (WGS) entry which is preliminary data.</text>
</comment>
<keyword evidence="2" id="KW-1185">Reference proteome</keyword>
<dbReference type="Pfam" id="PF00543">
    <property type="entry name" value="P-II"/>
    <property type="match status" value="1"/>
</dbReference>
<proteinExistence type="predicted"/>
<accession>A0ABU8WS74</accession>
<name>A0ABU8WS74_9BURK</name>
<gene>
    <name evidence="1" type="ORF">WKW82_26490</name>
</gene>
<dbReference type="InterPro" id="IPR002187">
    <property type="entry name" value="N-reg_PII"/>
</dbReference>
<dbReference type="SMART" id="SM00938">
    <property type="entry name" value="P-II"/>
    <property type="match status" value="1"/>
</dbReference>
<dbReference type="SUPFAM" id="SSF54913">
    <property type="entry name" value="GlnB-like"/>
    <property type="match status" value="1"/>
</dbReference>
<dbReference type="PANTHER" id="PTHR30115:SF11">
    <property type="entry name" value="NITROGEN REGULATORY PROTEIN P-II HOMOLOG"/>
    <property type="match status" value="1"/>
</dbReference>
<dbReference type="RefSeq" id="WP_340345462.1">
    <property type="nucleotide sequence ID" value="NZ_JBBKZT010000013.1"/>
</dbReference>
<dbReference type="Proteomes" id="UP001385892">
    <property type="component" value="Unassembled WGS sequence"/>
</dbReference>
<dbReference type="EMBL" id="JBBKZT010000013">
    <property type="protein sequence ID" value="MEJ8850214.1"/>
    <property type="molecule type" value="Genomic_DNA"/>
</dbReference>
<protein>
    <submittedName>
        <fullName evidence="1">P-II family nitrogen regulator</fullName>
    </submittedName>
</protein>
<dbReference type="InterPro" id="IPR015867">
    <property type="entry name" value="N-reg_PII/ATP_PRibTrfase_C"/>
</dbReference>
<organism evidence="1 2">
    <name type="scientific">Variovorax rhizosphaerae</name>
    <dbReference type="NCBI Taxonomy" id="1836200"/>
    <lineage>
        <taxon>Bacteria</taxon>
        <taxon>Pseudomonadati</taxon>
        <taxon>Pseudomonadota</taxon>
        <taxon>Betaproteobacteria</taxon>
        <taxon>Burkholderiales</taxon>
        <taxon>Comamonadaceae</taxon>
        <taxon>Variovorax</taxon>
    </lineage>
</organism>
<dbReference type="InterPro" id="IPR011322">
    <property type="entry name" value="N-reg_PII-like_a/b"/>
</dbReference>
<reference evidence="1 2" key="1">
    <citation type="submission" date="2024-03" db="EMBL/GenBank/DDBJ databases">
        <title>Novel species of the genus Variovorax.</title>
        <authorList>
            <person name="Liu Q."/>
            <person name="Xin Y.-H."/>
        </authorList>
    </citation>
    <scope>NUCLEOTIDE SEQUENCE [LARGE SCALE GENOMIC DNA]</scope>
    <source>
        <strain evidence="1 2">KACC 18900</strain>
    </source>
</reference>